<keyword evidence="4" id="KW-1185">Reference proteome</keyword>
<dbReference type="EMBL" id="JAGHQM010002497">
    <property type="protein sequence ID" value="KAH0548601.1"/>
    <property type="molecule type" value="Genomic_DNA"/>
</dbReference>
<keyword evidence="1" id="KW-0472">Membrane</keyword>
<dbReference type="PANTHER" id="PTHR35043:SF7">
    <property type="entry name" value="TRANSCRIPTION FACTOR DOMAIN-CONTAINING PROTEIN"/>
    <property type="match status" value="1"/>
</dbReference>
<feature type="signal peptide" evidence="2">
    <location>
        <begin position="1"/>
        <end position="18"/>
    </location>
</feature>
<dbReference type="PANTHER" id="PTHR35043">
    <property type="entry name" value="TRANSCRIPTION FACTOR DOMAIN-CONTAINING PROTEIN"/>
    <property type="match status" value="1"/>
</dbReference>
<keyword evidence="2" id="KW-0732">Signal</keyword>
<feature type="transmembrane region" description="Helical" evidence="1">
    <location>
        <begin position="84"/>
        <end position="105"/>
    </location>
</feature>
<feature type="transmembrane region" description="Helical" evidence="1">
    <location>
        <begin position="316"/>
        <end position="341"/>
    </location>
</feature>
<keyword evidence="1" id="KW-0812">Transmembrane</keyword>
<reference evidence="3" key="1">
    <citation type="submission" date="2021-03" db="EMBL/GenBank/DDBJ databases">
        <title>Comparative genomics and phylogenomic investigation of the class Geoglossomycetes provide insights into ecological specialization and systematics.</title>
        <authorList>
            <person name="Melie T."/>
            <person name="Pirro S."/>
            <person name="Miller A.N."/>
            <person name="Quandt A."/>
        </authorList>
    </citation>
    <scope>NUCLEOTIDE SEQUENCE</scope>
    <source>
        <strain evidence="3">CAQ_001_2017</strain>
    </source>
</reference>
<proteinExistence type="predicted"/>
<feature type="transmembrane region" description="Helical" evidence="1">
    <location>
        <begin position="42"/>
        <end position="63"/>
    </location>
</feature>
<accession>A0A9P8L6M8</accession>
<comment type="caution">
    <text evidence="3">The sequence shown here is derived from an EMBL/GenBank/DDBJ whole genome shotgun (WGS) entry which is preliminary data.</text>
</comment>
<evidence type="ECO:0000256" key="2">
    <source>
        <dbReference type="SAM" id="SignalP"/>
    </source>
</evidence>
<feature type="chain" id="PRO_5040378522" evidence="2">
    <location>
        <begin position="19"/>
        <end position="364"/>
    </location>
</feature>
<evidence type="ECO:0000313" key="4">
    <source>
        <dbReference type="Proteomes" id="UP000750711"/>
    </source>
</evidence>
<dbReference type="Proteomes" id="UP000750711">
    <property type="component" value="Unassembled WGS sequence"/>
</dbReference>
<evidence type="ECO:0000256" key="1">
    <source>
        <dbReference type="SAM" id="Phobius"/>
    </source>
</evidence>
<organism evidence="3 4">
    <name type="scientific">Trichoglossum hirsutum</name>
    <dbReference type="NCBI Taxonomy" id="265104"/>
    <lineage>
        <taxon>Eukaryota</taxon>
        <taxon>Fungi</taxon>
        <taxon>Dikarya</taxon>
        <taxon>Ascomycota</taxon>
        <taxon>Pezizomycotina</taxon>
        <taxon>Geoglossomycetes</taxon>
        <taxon>Geoglossales</taxon>
        <taxon>Geoglossaceae</taxon>
        <taxon>Trichoglossum</taxon>
    </lineage>
</organism>
<sequence>MAVLLSSAFCLCIESALAAPFPNLTASQTEVAPAWVDDPSGRGTWNLLYSCTFTILLCVWTSIHLNVPPPDERVGKAWLRKVKWLFIALLAPEFVVYVAFEQWMVAFDLLKKLNKLSKESSDKLSEQTRGKTKSSETLFDMTYAHFVVMGGLAVDVGHLHDKLTRATLTKKGILFLAERGQFVHPTRQSIRDKSKANLLAKGLVCLQILWVAGQAIERKVAGFPITLLEVHTLVHVTCALVMYSLWVRKPFDVTDPIIININDYQDAVVLMIPADGVVDGDLLCYRAKNSSRDQLVDFFACFGHDQSVDDIYAEDFIIMLAAIVIPAAYGGVHLSALSIMFPTPVERLLWKIACYSLLGSGAFL</sequence>
<keyword evidence="1" id="KW-1133">Transmembrane helix</keyword>
<dbReference type="AlphaFoldDB" id="A0A9P8L6M8"/>
<protein>
    <submittedName>
        <fullName evidence="3">Uncharacterized protein</fullName>
    </submittedName>
</protein>
<name>A0A9P8L6M8_9PEZI</name>
<feature type="transmembrane region" description="Helical" evidence="1">
    <location>
        <begin position="228"/>
        <end position="246"/>
    </location>
</feature>
<evidence type="ECO:0000313" key="3">
    <source>
        <dbReference type="EMBL" id="KAH0548601.1"/>
    </source>
</evidence>
<feature type="non-terminal residue" evidence="3">
    <location>
        <position position="364"/>
    </location>
</feature>
<gene>
    <name evidence="3" type="ORF">GP486_007855</name>
</gene>